<keyword evidence="1" id="KW-0472">Membrane</keyword>
<dbReference type="EMBL" id="KZ824309">
    <property type="protein sequence ID" value="RAL08858.1"/>
    <property type="molecule type" value="Genomic_DNA"/>
</dbReference>
<organism evidence="2 3">
    <name type="scientific">Aspergillus homomorphus (strain CBS 101889)</name>
    <dbReference type="NCBI Taxonomy" id="1450537"/>
    <lineage>
        <taxon>Eukaryota</taxon>
        <taxon>Fungi</taxon>
        <taxon>Dikarya</taxon>
        <taxon>Ascomycota</taxon>
        <taxon>Pezizomycotina</taxon>
        <taxon>Eurotiomycetes</taxon>
        <taxon>Eurotiomycetidae</taxon>
        <taxon>Eurotiales</taxon>
        <taxon>Aspergillaceae</taxon>
        <taxon>Aspergillus</taxon>
        <taxon>Aspergillus subgen. Circumdati</taxon>
    </lineage>
</organism>
<proteinExistence type="predicted"/>
<name>A0A395HPS3_ASPHC</name>
<protein>
    <submittedName>
        <fullName evidence="2">Uncharacterized protein</fullName>
    </submittedName>
</protein>
<reference evidence="2 3" key="1">
    <citation type="submission" date="2018-02" db="EMBL/GenBank/DDBJ databases">
        <title>The genomes of Aspergillus section Nigri reveals drivers in fungal speciation.</title>
        <authorList>
            <consortium name="DOE Joint Genome Institute"/>
            <person name="Vesth T.C."/>
            <person name="Nybo J."/>
            <person name="Theobald S."/>
            <person name="Brandl J."/>
            <person name="Frisvad J.C."/>
            <person name="Nielsen K.F."/>
            <person name="Lyhne E.K."/>
            <person name="Kogle M.E."/>
            <person name="Kuo A."/>
            <person name="Riley R."/>
            <person name="Clum A."/>
            <person name="Nolan M."/>
            <person name="Lipzen A."/>
            <person name="Salamov A."/>
            <person name="Henrissat B."/>
            <person name="Wiebenga A."/>
            <person name="De vries R.P."/>
            <person name="Grigoriev I.V."/>
            <person name="Mortensen U.H."/>
            <person name="Andersen M.R."/>
            <person name="Baker S.E."/>
        </authorList>
    </citation>
    <scope>NUCLEOTIDE SEQUENCE [LARGE SCALE GENOMIC DNA]</scope>
    <source>
        <strain evidence="2 3">CBS 101889</strain>
    </source>
</reference>
<dbReference type="GeneID" id="37200069"/>
<dbReference type="VEuPathDB" id="FungiDB:BO97DRAFT_408101"/>
<gene>
    <name evidence="2" type="ORF">BO97DRAFT_408101</name>
</gene>
<evidence type="ECO:0000313" key="2">
    <source>
        <dbReference type="EMBL" id="RAL08858.1"/>
    </source>
</evidence>
<evidence type="ECO:0000256" key="1">
    <source>
        <dbReference type="SAM" id="Phobius"/>
    </source>
</evidence>
<dbReference type="Proteomes" id="UP000248961">
    <property type="component" value="Unassembled WGS sequence"/>
</dbReference>
<keyword evidence="1" id="KW-0812">Transmembrane</keyword>
<dbReference type="AlphaFoldDB" id="A0A395HPS3"/>
<accession>A0A395HPS3</accession>
<evidence type="ECO:0000313" key="3">
    <source>
        <dbReference type="Proteomes" id="UP000248961"/>
    </source>
</evidence>
<keyword evidence="3" id="KW-1185">Reference proteome</keyword>
<sequence length="96" mass="10366">MTRSWWLLTVKHRTSPVLPPGRSPASVIGALTLIVIAVELLGVRLAMALIRSILGLDYPEIIPLSSAVELRAAGIEFAASEGNFGDQQHEQHLLGQ</sequence>
<dbReference type="RefSeq" id="XP_025548012.1">
    <property type="nucleotide sequence ID" value="XM_025695780.1"/>
</dbReference>
<keyword evidence="1" id="KW-1133">Transmembrane helix</keyword>
<feature type="transmembrane region" description="Helical" evidence="1">
    <location>
        <begin position="25"/>
        <end position="46"/>
    </location>
</feature>